<dbReference type="EMBL" id="JASCZI010182923">
    <property type="protein sequence ID" value="MED6188824.1"/>
    <property type="molecule type" value="Genomic_DNA"/>
</dbReference>
<organism evidence="2 3">
    <name type="scientific">Stylosanthes scabra</name>
    <dbReference type="NCBI Taxonomy" id="79078"/>
    <lineage>
        <taxon>Eukaryota</taxon>
        <taxon>Viridiplantae</taxon>
        <taxon>Streptophyta</taxon>
        <taxon>Embryophyta</taxon>
        <taxon>Tracheophyta</taxon>
        <taxon>Spermatophyta</taxon>
        <taxon>Magnoliopsida</taxon>
        <taxon>eudicotyledons</taxon>
        <taxon>Gunneridae</taxon>
        <taxon>Pentapetalae</taxon>
        <taxon>rosids</taxon>
        <taxon>fabids</taxon>
        <taxon>Fabales</taxon>
        <taxon>Fabaceae</taxon>
        <taxon>Papilionoideae</taxon>
        <taxon>50 kb inversion clade</taxon>
        <taxon>dalbergioids sensu lato</taxon>
        <taxon>Dalbergieae</taxon>
        <taxon>Pterocarpus clade</taxon>
        <taxon>Stylosanthes</taxon>
    </lineage>
</organism>
<gene>
    <name evidence="2" type="ORF">PIB30_089551</name>
</gene>
<keyword evidence="3" id="KW-1185">Reference proteome</keyword>
<dbReference type="Proteomes" id="UP001341840">
    <property type="component" value="Unassembled WGS sequence"/>
</dbReference>
<name>A0ABU6WSG2_9FABA</name>
<evidence type="ECO:0000313" key="3">
    <source>
        <dbReference type="Proteomes" id="UP001341840"/>
    </source>
</evidence>
<sequence length="140" mass="15243">MAKILVPTPPHQPGVPAAAARSRDIQRKNADGWHIATTLEHFNSVSYIITDGLAVGNNNSPFKITTAFPLPHSVETTLSLLPFSLTSIPQPTFSPHFLPPRSSVRNSVVAIILPLRFNRVTIAAVIAVLEGGDRPLLYRF</sequence>
<reference evidence="2 3" key="1">
    <citation type="journal article" date="2023" name="Plants (Basel)">
        <title>Bridging the Gap: Combining Genomics and Transcriptomics Approaches to Understand Stylosanthes scabra, an Orphan Legume from the Brazilian Caatinga.</title>
        <authorList>
            <person name="Ferreira-Neto J.R.C."/>
            <person name="da Silva M.D."/>
            <person name="Binneck E."/>
            <person name="de Melo N.F."/>
            <person name="da Silva R.H."/>
            <person name="de Melo A.L.T.M."/>
            <person name="Pandolfi V."/>
            <person name="Bustamante F.O."/>
            <person name="Brasileiro-Vidal A.C."/>
            <person name="Benko-Iseppon A.M."/>
        </authorList>
    </citation>
    <scope>NUCLEOTIDE SEQUENCE [LARGE SCALE GENOMIC DNA]</scope>
    <source>
        <tissue evidence="2">Leaves</tissue>
    </source>
</reference>
<protein>
    <submittedName>
        <fullName evidence="2">Uncharacterized protein</fullName>
    </submittedName>
</protein>
<evidence type="ECO:0000256" key="1">
    <source>
        <dbReference type="SAM" id="MobiDB-lite"/>
    </source>
</evidence>
<proteinExistence type="predicted"/>
<evidence type="ECO:0000313" key="2">
    <source>
        <dbReference type="EMBL" id="MED6188824.1"/>
    </source>
</evidence>
<accession>A0ABU6WSG2</accession>
<feature type="region of interest" description="Disordered" evidence="1">
    <location>
        <begin position="1"/>
        <end position="21"/>
    </location>
</feature>
<comment type="caution">
    <text evidence="2">The sequence shown here is derived from an EMBL/GenBank/DDBJ whole genome shotgun (WGS) entry which is preliminary data.</text>
</comment>